<gene>
    <name evidence="1" type="ORF">Vadar_029407</name>
</gene>
<accession>A0ACB7YZH2</accession>
<dbReference type="EMBL" id="CM037153">
    <property type="protein sequence ID" value="KAH7858918.1"/>
    <property type="molecule type" value="Genomic_DNA"/>
</dbReference>
<name>A0ACB7YZH2_9ERIC</name>
<evidence type="ECO:0000313" key="1">
    <source>
        <dbReference type="EMBL" id="KAH7858918.1"/>
    </source>
</evidence>
<sequence length="632" mass="69120">MVVKEDSGSIPTLPEWQALRKSHLKVNQELNELKMKANELEKLFAEHKLRGGSGEQSSSSAPLPKKSTVTQPLTSSSNMSKLSVTPRVKVLDNQDHSDAKTQNFSEIGLSDYAKGKFYQSYMKKRDAKLSKEWGSKKEEKEAKMKAMRDSFEQSAAEMKAKFSGSIKRDAERSRSLNSRSTMKMKENKDEEYLSFGNGVCKSPQVRKPPNKNLPSSIPRSSAAPVPKSSTNTSNSSSGRRTMQPETPLAHSVPSLSELRKENPKPNSGISKTTTRPSTKIHARSKSCIEDIVVVKEERKPHPSQSQSKSTVVPTELGVVLTPSKLHKSDKFSKNVESKPFRGKGSGVGPGAGAVMANMKDSVESNTMNNEVESNELASGPKELPDMSENDKEEEFETATTEDHVNVDNVKPRLSHEPAKSVGSGSDGDTSRSSSRVEKTSSVAELPSTFHPVGLVQHSPVQSPLSWNSSVQDDFSYTNETSDIDASPVGSIASWNSLPLTQAEAGASRIRKKWGSTQKPNLVSNFSHGHSRKDVTSGFKRLLHIGRKSDGSDTLGDWISATSSKGNNYTRGCLTDDSFNESEYYSEQGSPVQGLRSSIPSPPVKFKLRDHHLSGNSIKGPRSLFSLSSFRSK</sequence>
<dbReference type="Proteomes" id="UP000828048">
    <property type="component" value="Chromosome 3"/>
</dbReference>
<protein>
    <submittedName>
        <fullName evidence="1">Uncharacterized protein</fullName>
    </submittedName>
</protein>
<keyword evidence="2" id="KW-1185">Reference proteome</keyword>
<reference evidence="1 2" key="1">
    <citation type="journal article" date="2021" name="Hortic Res">
        <title>High-quality reference genome and annotation aids understanding of berry development for evergreen blueberry (Vaccinium darrowii).</title>
        <authorList>
            <person name="Yu J."/>
            <person name="Hulse-Kemp A.M."/>
            <person name="Babiker E."/>
            <person name="Staton M."/>
        </authorList>
    </citation>
    <scope>NUCLEOTIDE SEQUENCE [LARGE SCALE GENOMIC DNA]</scope>
    <source>
        <strain evidence="2">cv. NJ 8807/NJ 8810</strain>
        <tissue evidence="1">Young leaf</tissue>
    </source>
</reference>
<organism evidence="1 2">
    <name type="scientific">Vaccinium darrowii</name>
    <dbReference type="NCBI Taxonomy" id="229202"/>
    <lineage>
        <taxon>Eukaryota</taxon>
        <taxon>Viridiplantae</taxon>
        <taxon>Streptophyta</taxon>
        <taxon>Embryophyta</taxon>
        <taxon>Tracheophyta</taxon>
        <taxon>Spermatophyta</taxon>
        <taxon>Magnoliopsida</taxon>
        <taxon>eudicotyledons</taxon>
        <taxon>Gunneridae</taxon>
        <taxon>Pentapetalae</taxon>
        <taxon>asterids</taxon>
        <taxon>Ericales</taxon>
        <taxon>Ericaceae</taxon>
        <taxon>Vaccinioideae</taxon>
        <taxon>Vaccinieae</taxon>
        <taxon>Vaccinium</taxon>
    </lineage>
</organism>
<evidence type="ECO:0000313" key="2">
    <source>
        <dbReference type="Proteomes" id="UP000828048"/>
    </source>
</evidence>
<proteinExistence type="predicted"/>
<comment type="caution">
    <text evidence="1">The sequence shown here is derived from an EMBL/GenBank/DDBJ whole genome shotgun (WGS) entry which is preliminary data.</text>
</comment>